<evidence type="ECO:0000313" key="3">
    <source>
        <dbReference type="EMBL" id="TCK24771.1"/>
    </source>
</evidence>
<feature type="compositionally biased region" description="Basic and acidic residues" evidence="1">
    <location>
        <begin position="15"/>
        <end position="26"/>
    </location>
</feature>
<evidence type="ECO:0000313" key="4">
    <source>
        <dbReference type="Proteomes" id="UP000295560"/>
    </source>
</evidence>
<dbReference type="Pfam" id="PF11361">
    <property type="entry name" value="DUF3159"/>
    <property type="match status" value="1"/>
</dbReference>
<feature type="transmembrane region" description="Helical" evidence="2">
    <location>
        <begin position="48"/>
        <end position="68"/>
    </location>
</feature>
<proteinExistence type="predicted"/>
<evidence type="ECO:0000256" key="2">
    <source>
        <dbReference type="SAM" id="Phobius"/>
    </source>
</evidence>
<dbReference type="OrthoDB" id="5244221at2"/>
<name>A0A4R1HTQ7_PSEEN</name>
<evidence type="ECO:0000256" key="1">
    <source>
        <dbReference type="SAM" id="MobiDB-lite"/>
    </source>
</evidence>
<dbReference type="AlphaFoldDB" id="A0A4R1HTQ7"/>
<feature type="transmembrane region" description="Helical" evidence="2">
    <location>
        <begin position="167"/>
        <end position="189"/>
    </location>
</feature>
<feature type="transmembrane region" description="Helical" evidence="2">
    <location>
        <begin position="127"/>
        <end position="147"/>
    </location>
</feature>
<dbReference type="InterPro" id="IPR016566">
    <property type="entry name" value="UCP010219"/>
</dbReference>
<gene>
    <name evidence="3" type="ORF">EV378_0564</name>
</gene>
<keyword evidence="2" id="KW-0812">Transmembrane</keyword>
<feature type="region of interest" description="Disordered" evidence="1">
    <location>
        <begin position="1"/>
        <end position="39"/>
    </location>
</feature>
<dbReference type="Proteomes" id="UP000295560">
    <property type="component" value="Unassembled WGS sequence"/>
</dbReference>
<comment type="caution">
    <text evidence="3">The sequence shown here is derived from an EMBL/GenBank/DDBJ whole genome shotgun (WGS) entry which is preliminary data.</text>
</comment>
<accession>A0A4R1HTQ7</accession>
<organism evidence="3 4">
    <name type="scientific">Pseudonocardia endophytica</name>
    <dbReference type="NCBI Taxonomy" id="401976"/>
    <lineage>
        <taxon>Bacteria</taxon>
        <taxon>Bacillati</taxon>
        <taxon>Actinomycetota</taxon>
        <taxon>Actinomycetes</taxon>
        <taxon>Pseudonocardiales</taxon>
        <taxon>Pseudonocardiaceae</taxon>
        <taxon>Pseudonocardia</taxon>
    </lineage>
</organism>
<reference evidence="3 4" key="1">
    <citation type="submission" date="2019-03" db="EMBL/GenBank/DDBJ databases">
        <title>Sequencing the genomes of 1000 actinobacteria strains.</title>
        <authorList>
            <person name="Klenk H.-P."/>
        </authorList>
    </citation>
    <scope>NUCLEOTIDE SEQUENCE [LARGE SCALE GENOMIC DNA]</scope>
    <source>
        <strain evidence="3 4">DSM 44969</strain>
    </source>
</reference>
<keyword evidence="2" id="KW-0472">Membrane</keyword>
<keyword evidence="2" id="KW-1133">Transmembrane helix</keyword>
<keyword evidence="4" id="KW-1185">Reference proteome</keyword>
<feature type="transmembrane region" description="Helical" evidence="2">
    <location>
        <begin position="201"/>
        <end position="225"/>
    </location>
</feature>
<dbReference type="RefSeq" id="WP_132421177.1">
    <property type="nucleotide sequence ID" value="NZ_SMFZ01000001.1"/>
</dbReference>
<feature type="transmembrane region" description="Helical" evidence="2">
    <location>
        <begin position="74"/>
        <end position="91"/>
    </location>
</feature>
<sequence>MTPPPPDDTPTTRFPRVEDGPRHAARPEQAPEGDTTERTPTLLEQMGGVPGIVASTVPVLVFVVVNVITSLTPALWAAIGAGVLVLVWRLVRKDPIQPAISGLIGVGVCALVANQTGEARGFYLPGLLYSAFLGVVALVSVVVRWPLAGVIWHGINGHGQGWRQDPVLLRAYTWATSIWAFVFAARVVVQGLLYGENAETLLGIARLAMGYPLLGVAILATVLIVRRAERSRAATA</sequence>
<protein>
    <submittedName>
        <fullName evidence="3">Uncharacterized protein DUF3159</fullName>
    </submittedName>
</protein>
<dbReference type="EMBL" id="SMFZ01000001">
    <property type="protein sequence ID" value="TCK24771.1"/>
    <property type="molecule type" value="Genomic_DNA"/>
</dbReference>
<feature type="transmembrane region" description="Helical" evidence="2">
    <location>
        <begin position="98"/>
        <end position="115"/>
    </location>
</feature>
<dbReference type="PIRSF" id="PIRSF010219">
    <property type="entry name" value="UCP010219"/>
    <property type="match status" value="1"/>
</dbReference>